<protein>
    <recommendedName>
        <fullName evidence="3">Lectin-like protein BA14k</fullName>
    </recommendedName>
</protein>
<dbReference type="Pfam" id="PF07886">
    <property type="entry name" value="BA14K"/>
    <property type="match status" value="1"/>
</dbReference>
<organism evidence="7 8">
    <name type="scientific">Microvirga alba</name>
    <dbReference type="NCBI Taxonomy" id="2791025"/>
    <lineage>
        <taxon>Bacteria</taxon>
        <taxon>Pseudomonadati</taxon>
        <taxon>Pseudomonadota</taxon>
        <taxon>Alphaproteobacteria</taxon>
        <taxon>Hyphomicrobiales</taxon>
        <taxon>Methylobacteriaceae</taxon>
        <taxon>Microvirga</taxon>
    </lineage>
</organism>
<evidence type="ECO:0000256" key="3">
    <source>
        <dbReference type="ARBA" id="ARBA00020552"/>
    </source>
</evidence>
<dbReference type="GO" id="GO:0030246">
    <property type="term" value="F:carbohydrate binding"/>
    <property type="evidence" value="ECO:0007669"/>
    <property type="project" value="UniProtKB-KW"/>
</dbReference>
<dbReference type="InterPro" id="IPR012413">
    <property type="entry name" value="BA14K"/>
</dbReference>
<evidence type="ECO:0000256" key="6">
    <source>
        <dbReference type="ARBA" id="ARBA00025321"/>
    </source>
</evidence>
<evidence type="ECO:0000256" key="5">
    <source>
        <dbReference type="ARBA" id="ARBA00022734"/>
    </source>
</evidence>
<comment type="caution">
    <text evidence="7">The sequence shown here is derived from an EMBL/GenBank/DDBJ whole genome shotgun (WGS) entry which is preliminary data.</text>
</comment>
<keyword evidence="4" id="KW-1003">Cell membrane</keyword>
<evidence type="ECO:0000256" key="2">
    <source>
        <dbReference type="ARBA" id="ARBA00010270"/>
    </source>
</evidence>
<keyword evidence="8" id="KW-1185">Reference proteome</keyword>
<keyword evidence="5" id="KW-0430">Lectin</keyword>
<sequence length="125" mass="13451">MQRDQLVTQYARAVYRRSVGVRGGYGGGYRHVAYRRGVYGGRYAYGRPYARGAYYGGYRRYGGYYGYGAAGLAAGALAAGALASEPLVTGSVAPVGVNYCAQRFRSYDPASGTYLGYDGLRHPCP</sequence>
<evidence type="ECO:0000256" key="1">
    <source>
        <dbReference type="ARBA" id="ARBA00004167"/>
    </source>
</evidence>
<dbReference type="AlphaFoldDB" id="A0A931FQ54"/>
<proteinExistence type="inferred from homology"/>
<evidence type="ECO:0000256" key="4">
    <source>
        <dbReference type="ARBA" id="ARBA00022475"/>
    </source>
</evidence>
<comment type="subcellular location">
    <subcellularLocation>
        <location evidence="1">Membrane</location>
        <topology evidence="1">Single-pass membrane protein</topology>
    </subcellularLocation>
</comment>
<comment type="function">
    <text evidence="6">Has immunoglobulin-binding and hemagglutination properties, and can bind to mannose. Essential for virulence. May be involved in LPS biosynthesis or polysaccharide transport.</text>
</comment>
<evidence type="ECO:0000313" key="7">
    <source>
        <dbReference type="EMBL" id="MBF9233123.1"/>
    </source>
</evidence>
<dbReference type="GO" id="GO:0016020">
    <property type="term" value="C:membrane"/>
    <property type="evidence" value="ECO:0007669"/>
    <property type="project" value="UniProtKB-SubCell"/>
</dbReference>
<dbReference type="Proteomes" id="UP000599312">
    <property type="component" value="Unassembled WGS sequence"/>
</dbReference>
<name>A0A931FQ54_9HYPH</name>
<comment type="similarity">
    <text evidence="2">Belongs to the BA14k family.</text>
</comment>
<dbReference type="EMBL" id="JADQDO010000002">
    <property type="protein sequence ID" value="MBF9233123.1"/>
    <property type="molecule type" value="Genomic_DNA"/>
</dbReference>
<reference evidence="7" key="1">
    <citation type="submission" date="2020-11" db="EMBL/GenBank/DDBJ databases">
        <authorList>
            <person name="Kim M.K."/>
        </authorList>
    </citation>
    <scope>NUCLEOTIDE SEQUENCE</scope>
    <source>
        <strain evidence="7">BT350</strain>
    </source>
</reference>
<keyword evidence="4" id="KW-0472">Membrane</keyword>
<evidence type="ECO:0000313" key="8">
    <source>
        <dbReference type="Proteomes" id="UP000599312"/>
    </source>
</evidence>
<accession>A0A931FQ54</accession>
<gene>
    <name evidence="7" type="ORF">I2H38_06985</name>
</gene>